<evidence type="ECO:0000313" key="8">
    <source>
        <dbReference type="Proteomes" id="UP000002494"/>
    </source>
</evidence>
<keyword evidence="8" id="KW-1185">Reference proteome</keyword>
<evidence type="ECO:0000313" key="9">
    <source>
        <dbReference type="RGD" id="7747383"/>
    </source>
</evidence>
<evidence type="ECO:0000256" key="2">
    <source>
        <dbReference type="ARBA" id="ARBA00006843"/>
    </source>
</evidence>
<dbReference type="AlphaFoldDB" id="A0A8I5ZVD2"/>
<evidence type="ECO:0000256" key="5">
    <source>
        <dbReference type="ARBA" id="ARBA00023136"/>
    </source>
</evidence>
<comment type="subcellular location">
    <subcellularLocation>
        <location evidence="1">Membrane</location>
    </subcellularLocation>
</comment>
<reference evidence="7" key="1">
    <citation type="submission" date="2024-01" db="EMBL/GenBank/DDBJ databases">
        <title>GRCr8: a new rat reference genome assembly contstructed from accurate long reads and long range scaffolding.</title>
        <authorList>
            <person name="Doris P.A."/>
            <person name="Kalbfleisch T."/>
            <person name="Li K."/>
            <person name="Howe K."/>
            <person name="Wood J."/>
        </authorList>
    </citation>
    <scope>NUCLEOTIDE SEQUENCE [LARGE SCALE GENOMIC DNA]</scope>
    <source>
        <strain evidence="7">Brown Norway</strain>
    </source>
</reference>
<dbReference type="RGD" id="7747383">
    <property type="gene designation" value="LOC102552424"/>
</dbReference>
<sequence length="92" mass="10796">MSVRNEEENKEQTVAEVIPHIQEHRYLTMLALSCFVPVGYIALFCFLMTRSYIERKEYEKAKATSRYTLFFATVSIFGGLVFLLSLFRFLLK</sequence>
<dbReference type="InterPro" id="IPR007593">
    <property type="entry name" value="CD225/Dispanin_fam"/>
</dbReference>
<protein>
    <submittedName>
        <fullName evidence="7">Uncharacterized LOC102552424</fullName>
    </submittedName>
</protein>
<evidence type="ECO:0000256" key="6">
    <source>
        <dbReference type="SAM" id="Phobius"/>
    </source>
</evidence>
<keyword evidence="3 6" id="KW-0812">Transmembrane</keyword>
<keyword evidence="5 6" id="KW-0472">Membrane</keyword>
<evidence type="ECO:0000256" key="3">
    <source>
        <dbReference type="ARBA" id="ARBA00022692"/>
    </source>
</evidence>
<comment type="similarity">
    <text evidence="2">Belongs to the CD225/Dispanin family.</text>
</comment>
<dbReference type="Pfam" id="PF04505">
    <property type="entry name" value="CD225"/>
    <property type="match status" value="1"/>
</dbReference>
<feature type="transmembrane region" description="Helical" evidence="6">
    <location>
        <begin position="26"/>
        <end position="48"/>
    </location>
</feature>
<gene>
    <name evidence="7 9" type="primary">LOC102552424</name>
</gene>
<dbReference type="GO" id="GO:0016020">
    <property type="term" value="C:membrane"/>
    <property type="evidence" value="ECO:0007669"/>
    <property type="project" value="UniProtKB-SubCell"/>
</dbReference>
<dbReference type="Ensembl" id="ENSRNOT00000097472.2">
    <property type="protein sequence ID" value="ENSRNOP00000082487.1"/>
    <property type="gene ID" value="ENSRNOG00000067417.2"/>
</dbReference>
<evidence type="ECO:0000256" key="4">
    <source>
        <dbReference type="ARBA" id="ARBA00022989"/>
    </source>
</evidence>
<reference evidence="7" key="3">
    <citation type="submission" date="2025-09" db="UniProtKB">
        <authorList>
            <consortium name="Ensembl"/>
        </authorList>
    </citation>
    <scope>IDENTIFICATION</scope>
    <source>
        <strain evidence="7">Brown Norway</strain>
    </source>
</reference>
<evidence type="ECO:0000256" key="1">
    <source>
        <dbReference type="ARBA" id="ARBA00004370"/>
    </source>
</evidence>
<organism evidence="7 8">
    <name type="scientific">Rattus norvegicus</name>
    <name type="common">Rat</name>
    <dbReference type="NCBI Taxonomy" id="10116"/>
    <lineage>
        <taxon>Eukaryota</taxon>
        <taxon>Metazoa</taxon>
        <taxon>Chordata</taxon>
        <taxon>Craniata</taxon>
        <taxon>Vertebrata</taxon>
        <taxon>Euteleostomi</taxon>
        <taxon>Mammalia</taxon>
        <taxon>Eutheria</taxon>
        <taxon>Euarchontoglires</taxon>
        <taxon>Glires</taxon>
        <taxon>Rodentia</taxon>
        <taxon>Myomorpha</taxon>
        <taxon>Muroidea</taxon>
        <taxon>Muridae</taxon>
        <taxon>Murinae</taxon>
        <taxon>Rattus</taxon>
    </lineage>
</organism>
<evidence type="ECO:0000313" key="7">
    <source>
        <dbReference type="Ensembl" id="ENSRNOP00000082487.1"/>
    </source>
</evidence>
<keyword evidence="4 6" id="KW-1133">Transmembrane helix</keyword>
<accession>A0A8I5ZVD2</accession>
<dbReference type="GeneTree" id="ENSGT00860000136164"/>
<feature type="transmembrane region" description="Helical" evidence="6">
    <location>
        <begin position="69"/>
        <end position="91"/>
    </location>
</feature>
<proteinExistence type="inferred from homology"/>
<dbReference type="AGR" id="RGD:7747383"/>
<dbReference type="Proteomes" id="UP000002494">
    <property type="component" value="Chromosome 7"/>
</dbReference>
<name>A0A8I5ZVD2_RAT</name>
<reference evidence="7" key="2">
    <citation type="submission" date="2025-08" db="UniProtKB">
        <authorList>
            <consortium name="Ensembl"/>
        </authorList>
    </citation>
    <scope>IDENTIFICATION</scope>
    <source>
        <strain evidence="7">Brown Norway</strain>
    </source>
</reference>